<gene>
    <name evidence="2" type="ORF">OG398_11010</name>
</gene>
<feature type="transmembrane region" description="Helical" evidence="1">
    <location>
        <begin position="157"/>
        <end position="178"/>
    </location>
</feature>
<protein>
    <submittedName>
        <fullName evidence="2">Uncharacterized protein</fullName>
    </submittedName>
</protein>
<organism evidence="2">
    <name type="scientific">Streptomyces sp. NBC_00008</name>
    <dbReference type="NCBI Taxonomy" id="2903610"/>
    <lineage>
        <taxon>Bacteria</taxon>
        <taxon>Bacillati</taxon>
        <taxon>Actinomycetota</taxon>
        <taxon>Actinomycetes</taxon>
        <taxon>Kitasatosporales</taxon>
        <taxon>Streptomycetaceae</taxon>
        <taxon>Streptomyces</taxon>
    </lineage>
</organism>
<proteinExistence type="predicted"/>
<evidence type="ECO:0000313" key="2">
    <source>
        <dbReference type="EMBL" id="WTW68757.1"/>
    </source>
</evidence>
<dbReference type="EMBL" id="CP108313">
    <property type="protein sequence ID" value="WTW68757.1"/>
    <property type="molecule type" value="Genomic_DNA"/>
</dbReference>
<accession>A0AAU2VNQ5</accession>
<feature type="transmembrane region" description="Helical" evidence="1">
    <location>
        <begin position="127"/>
        <end position="145"/>
    </location>
</feature>
<keyword evidence="1" id="KW-0812">Transmembrane</keyword>
<keyword evidence="1" id="KW-1133">Transmembrane helix</keyword>
<feature type="transmembrane region" description="Helical" evidence="1">
    <location>
        <begin position="185"/>
        <end position="209"/>
    </location>
</feature>
<sequence length="210" mass="21642">MQDSELSAAAVRVLTGAVPVPAEQAAAVREVIWGRLGRTALGSSALARLHEQPGVGSAGIVESVVADELLADPAFGDQLRAALQPLSTPATYEPSPVITGPPTPVMPSGPAAPAFQGTADPAEVRKVWLLGLPQLLLCYVILYVLSAAGLNGWAGTLLFFLVSGGLAAYGLWCGAVLLRYARGPWLIAGTVLAGLVLLRMVAWLASLLIG</sequence>
<keyword evidence="1" id="KW-0472">Membrane</keyword>
<name>A0AAU2VNQ5_9ACTN</name>
<evidence type="ECO:0000256" key="1">
    <source>
        <dbReference type="SAM" id="Phobius"/>
    </source>
</evidence>
<reference evidence="2" key="1">
    <citation type="submission" date="2022-10" db="EMBL/GenBank/DDBJ databases">
        <title>The complete genomes of actinobacterial strains from the NBC collection.</title>
        <authorList>
            <person name="Joergensen T.S."/>
            <person name="Alvarez Arevalo M."/>
            <person name="Sterndorff E.B."/>
            <person name="Faurdal D."/>
            <person name="Vuksanovic O."/>
            <person name="Mourched A.-S."/>
            <person name="Charusanti P."/>
            <person name="Shaw S."/>
            <person name="Blin K."/>
            <person name="Weber T."/>
        </authorList>
    </citation>
    <scope>NUCLEOTIDE SEQUENCE</scope>
    <source>
        <strain evidence="2">NBC_00008</strain>
    </source>
</reference>
<dbReference type="AlphaFoldDB" id="A0AAU2VNQ5"/>